<dbReference type="Pfam" id="PF25568">
    <property type="entry name" value="AAA_lid_At3g28540"/>
    <property type="match status" value="1"/>
</dbReference>
<feature type="domain" description="AAA+ ATPase At3g28540-like C-terminal" evidence="1">
    <location>
        <begin position="244"/>
        <end position="304"/>
    </location>
</feature>
<sequence length="320" mass="35861">MAKNDEAIVDHYKGASLQWRQITGGVVQSEICYLELRFHKKHKNMVLEQYFPHILSESKSMKEERKTLRIYTLKGDSIMRRHSDDSSWSSMKLDHPSTFPTLAMDTEMKKMIMDDLDMFSSLIAAMANYLNFDVYDLELAGICSNADLRKLLIKTGNRSILVVEDIDCSLNTVDDDRNRNKVVEEEDRALKMPKKSSNIVQKDDKFKSNSVHEQPQGSIGAGIAADGADGYGYAHSHVLLLAMCLAADYHGINDYHSLSDEIEGLLGAAMVTPAEVAKHLLRSDNVDVVLTGLIQFLQAKITETSQQDLMESAGDEQIIV</sequence>
<evidence type="ECO:0000313" key="2">
    <source>
        <dbReference type="EMBL" id="KAH6755246.1"/>
    </source>
</evidence>
<accession>A0AAD4IMA2</accession>
<dbReference type="AlphaFoldDB" id="A0AAD4IMA2"/>
<dbReference type="PANTHER" id="PTHR23070">
    <property type="entry name" value="BCS1 AAA-TYPE ATPASE"/>
    <property type="match status" value="1"/>
</dbReference>
<dbReference type="SUPFAM" id="SSF52540">
    <property type="entry name" value="P-loop containing nucleoside triphosphate hydrolases"/>
    <property type="match status" value="1"/>
</dbReference>
<dbReference type="Gene3D" id="6.10.280.40">
    <property type="match status" value="1"/>
</dbReference>
<dbReference type="Proteomes" id="UP001190926">
    <property type="component" value="Unassembled WGS sequence"/>
</dbReference>
<dbReference type="InterPro" id="IPR027417">
    <property type="entry name" value="P-loop_NTPase"/>
</dbReference>
<reference evidence="2 3" key="1">
    <citation type="journal article" date="2021" name="Nat. Commun.">
        <title>Incipient diploidization of the medicinal plant Perilla within 10,000 years.</title>
        <authorList>
            <person name="Zhang Y."/>
            <person name="Shen Q."/>
            <person name="Leng L."/>
            <person name="Zhang D."/>
            <person name="Chen S."/>
            <person name="Shi Y."/>
            <person name="Ning Z."/>
            <person name="Chen S."/>
        </authorList>
    </citation>
    <scope>NUCLEOTIDE SEQUENCE [LARGE SCALE GENOMIC DNA]</scope>
    <source>
        <strain evidence="3">cv. PC099</strain>
    </source>
</reference>
<keyword evidence="3" id="KW-1185">Reference proteome</keyword>
<gene>
    <name evidence="2" type="ORF">C2S53_016458</name>
</gene>
<evidence type="ECO:0000259" key="1">
    <source>
        <dbReference type="Pfam" id="PF25568"/>
    </source>
</evidence>
<organism evidence="2 3">
    <name type="scientific">Perilla frutescens var. hirtella</name>
    <name type="common">Perilla citriodora</name>
    <name type="synonym">Perilla setoyensis</name>
    <dbReference type="NCBI Taxonomy" id="608512"/>
    <lineage>
        <taxon>Eukaryota</taxon>
        <taxon>Viridiplantae</taxon>
        <taxon>Streptophyta</taxon>
        <taxon>Embryophyta</taxon>
        <taxon>Tracheophyta</taxon>
        <taxon>Spermatophyta</taxon>
        <taxon>Magnoliopsida</taxon>
        <taxon>eudicotyledons</taxon>
        <taxon>Gunneridae</taxon>
        <taxon>Pentapetalae</taxon>
        <taxon>asterids</taxon>
        <taxon>lamiids</taxon>
        <taxon>Lamiales</taxon>
        <taxon>Lamiaceae</taxon>
        <taxon>Nepetoideae</taxon>
        <taxon>Elsholtzieae</taxon>
        <taxon>Perilla</taxon>
    </lineage>
</organism>
<proteinExistence type="predicted"/>
<name>A0AAD4IMA2_PERFH</name>
<dbReference type="InterPro" id="IPR058017">
    <property type="entry name" value="At3g28540-like_C"/>
</dbReference>
<comment type="caution">
    <text evidence="2">The sequence shown here is derived from an EMBL/GenBank/DDBJ whole genome shotgun (WGS) entry which is preliminary data.</text>
</comment>
<protein>
    <recommendedName>
        <fullName evidence="1">AAA+ ATPase At3g28540-like C-terminal domain-containing protein</fullName>
    </recommendedName>
</protein>
<dbReference type="EMBL" id="SDAM02029621">
    <property type="protein sequence ID" value="KAH6755246.1"/>
    <property type="molecule type" value="Genomic_DNA"/>
</dbReference>
<dbReference type="InterPro" id="IPR050747">
    <property type="entry name" value="Mitochondrial_chaperone_BCS1"/>
</dbReference>
<evidence type="ECO:0000313" key="3">
    <source>
        <dbReference type="Proteomes" id="UP001190926"/>
    </source>
</evidence>